<sequence>MEEDRVALGFSDFTEIFKEMRPGHHAHEGEPAGFAEIQQVADNRETLLFGQKGEVVLRNVKADLHLRIPAGKLQELEVKVLAPLNEATNGKGLIHHGFLQGLNPSNKILTEIPRSCGGDPVS</sequence>
<proteinExistence type="predicted"/>
<evidence type="ECO:0000313" key="1">
    <source>
        <dbReference type="EMBL" id="MBI3014608.1"/>
    </source>
</evidence>
<reference evidence="1" key="1">
    <citation type="submission" date="2020-07" db="EMBL/GenBank/DDBJ databases">
        <title>Huge and variable diversity of episymbiotic CPR bacteria and DPANN archaea in groundwater ecosystems.</title>
        <authorList>
            <person name="He C.Y."/>
            <person name="Keren R."/>
            <person name="Whittaker M."/>
            <person name="Farag I.F."/>
            <person name="Doudna J."/>
            <person name="Cate J.H.D."/>
            <person name="Banfield J.F."/>
        </authorList>
    </citation>
    <scope>NUCLEOTIDE SEQUENCE</scope>
    <source>
        <strain evidence="1">NC_groundwater_717_Ag_S-0.2um_59_8</strain>
    </source>
</reference>
<dbReference type="Proteomes" id="UP000741360">
    <property type="component" value="Unassembled WGS sequence"/>
</dbReference>
<dbReference type="EMBL" id="JACPSX010000106">
    <property type="protein sequence ID" value="MBI3014608.1"/>
    <property type="molecule type" value="Genomic_DNA"/>
</dbReference>
<accession>A0A932GNW3</accession>
<organism evidence="1 2">
    <name type="scientific">Tectimicrobiota bacterium</name>
    <dbReference type="NCBI Taxonomy" id="2528274"/>
    <lineage>
        <taxon>Bacteria</taxon>
        <taxon>Pseudomonadati</taxon>
        <taxon>Nitrospinota/Tectimicrobiota group</taxon>
        <taxon>Candidatus Tectimicrobiota</taxon>
    </lineage>
</organism>
<protein>
    <submittedName>
        <fullName evidence="1">Uncharacterized protein</fullName>
    </submittedName>
</protein>
<name>A0A932GNW3_UNCTE</name>
<evidence type="ECO:0000313" key="2">
    <source>
        <dbReference type="Proteomes" id="UP000741360"/>
    </source>
</evidence>
<gene>
    <name evidence="1" type="ORF">HYY65_06030</name>
</gene>
<comment type="caution">
    <text evidence="1">The sequence shown here is derived from an EMBL/GenBank/DDBJ whole genome shotgun (WGS) entry which is preliminary data.</text>
</comment>
<dbReference type="AlphaFoldDB" id="A0A932GNW3"/>